<name>A0A9W9QNG8_PENBR</name>
<feature type="region of interest" description="Disordered" evidence="1">
    <location>
        <begin position="1"/>
        <end position="65"/>
    </location>
</feature>
<accession>A0A9W9QNG8</accession>
<dbReference type="AlphaFoldDB" id="A0A9W9QNG8"/>
<keyword evidence="3" id="KW-1185">Reference proteome</keyword>
<dbReference type="Proteomes" id="UP001148299">
    <property type="component" value="Unassembled WGS sequence"/>
</dbReference>
<reference evidence="2" key="2">
    <citation type="journal article" date="2023" name="IMA Fungus">
        <title>Comparative genomic study of the Penicillium genus elucidates a diverse pangenome and 15 lateral gene transfer events.</title>
        <authorList>
            <person name="Petersen C."/>
            <person name="Sorensen T."/>
            <person name="Nielsen M.R."/>
            <person name="Sondergaard T.E."/>
            <person name="Sorensen J.L."/>
            <person name="Fitzpatrick D.A."/>
            <person name="Frisvad J.C."/>
            <person name="Nielsen K.L."/>
        </authorList>
    </citation>
    <scope>NUCLEOTIDE SEQUENCE</scope>
    <source>
        <strain evidence="2">IBT 35675</strain>
    </source>
</reference>
<evidence type="ECO:0000256" key="1">
    <source>
        <dbReference type="SAM" id="MobiDB-lite"/>
    </source>
</evidence>
<proteinExistence type="predicted"/>
<protein>
    <submittedName>
        <fullName evidence="2">Uncharacterized protein</fullName>
    </submittedName>
</protein>
<evidence type="ECO:0000313" key="2">
    <source>
        <dbReference type="EMBL" id="KAJ5341261.1"/>
    </source>
</evidence>
<evidence type="ECO:0000313" key="3">
    <source>
        <dbReference type="Proteomes" id="UP001148299"/>
    </source>
</evidence>
<sequence length="78" mass="8332">MKQQEDARSIESESEEDTKLPDDIADKSTRDSNTGGESGAFYGPLTPVPVAEGKGKAATTTETGHSSRVNIMIYNISI</sequence>
<feature type="compositionally biased region" description="Basic and acidic residues" evidence="1">
    <location>
        <begin position="1"/>
        <end position="30"/>
    </location>
</feature>
<gene>
    <name evidence="2" type="ORF">N7541_010385</name>
</gene>
<dbReference type="EMBL" id="JAPZBR010000008">
    <property type="protein sequence ID" value="KAJ5341261.1"/>
    <property type="molecule type" value="Genomic_DNA"/>
</dbReference>
<reference evidence="2" key="1">
    <citation type="submission" date="2022-12" db="EMBL/GenBank/DDBJ databases">
        <authorList>
            <person name="Petersen C."/>
        </authorList>
    </citation>
    <scope>NUCLEOTIDE SEQUENCE</scope>
    <source>
        <strain evidence="2">IBT 35675</strain>
    </source>
</reference>
<organism evidence="2 3">
    <name type="scientific">Penicillium brevicompactum</name>
    <dbReference type="NCBI Taxonomy" id="5074"/>
    <lineage>
        <taxon>Eukaryota</taxon>
        <taxon>Fungi</taxon>
        <taxon>Dikarya</taxon>
        <taxon>Ascomycota</taxon>
        <taxon>Pezizomycotina</taxon>
        <taxon>Eurotiomycetes</taxon>
        <taxon>Eurotiomycetidae</taxon>
        <taxon>Eurotiales</taxon>
        <taxon>Aspergillaceae</taxon>
        <taxon>Penicillium</taxon>
    </lineage>
</organism>
<comment type="caution">
    <text evidence="2">The sequence shown here is derived from an EMBL/GenBank/DDBJ whole genome shotgun (WGS) entry which is preliminary data.</text>
</comment>